<reference evidence="2" key="1">
    <citation type="journal article" date="2019" name="Int. J. Syst. Evol. Microbiol.">
        <title>The Global Catalogue of Microorganisms (GCM) 10K type strain sequencing project: providing services to taxonomists for standard genome sequencing and annotation.</title>
        <authorList>
            <consortium name="The Broad Institute Genomics Platform"/>
            <consortium name="The Broad Institute Genome Sequencing Center for Infectious Disease"/>
            <person name="Wu L."/>
            <person name="Ma J."/>
        </authorList>
    </citation>
    <scope>NUCLEOTIDE SEQUENCE [LARGE SCALE GENOMIC DNA]</scope>
    <source>
        <strain evidence="2">CECT 7184</strain>
    </source>
</reference>
<evidence type="ECO:0000313" key="1">
    <source>
        <dbReference type="EMBL" id="MFC5714293.1"/>
    </source>
</evidence>
<protein>
    <submittedName>
        <fullName evidence="1">Uncharacterized protein</fullName>
    </submittedName>
</protein>
<gene>
    <name evidence="1" type="ORF">ACFPU1_16200</name>
</gene>
<organism evidence="1 2">
    <name type="scientific">Thalassorhabdus alkalitolerans</name>
    <dbReference type="NCBI Taxonomy" id="2282697"/>
    <lineage>
        <taxon>Bacteria</taxon>
        <taxon>Bacillati</taxon>
        <taxon>Bacillota</taxon>
        <taxon>Bacilli</taxon>
        <taxon>Bacillales</taxon>
        <taxon>Bacillaceae</taxon>
        <taxon>Thalassorhabdus</taxon>
    </lineage>
</organism>
<accession>A0ABW0YSZ2</accession>
<name>A0ABW0YSZ2_9BACI</name>
<comment type="caution">
    <text evidence="1">The sequence shown here is derived from an EMBL/GenBank/DDBJ whole genome shotgun (WGS) entry which is preliminary data.</text>
</comment>
<dbReference type="EMBL" id="JBHSOZ010000010">
    <property type="protein sequence ID" value="MFC5714293.1"/>
    <property type="molecule type" value="Genomic_DNA"/>
</dbReference>
<keyword evidence="2" id="KW-1185">Reference proteome</keyword>
<dbReference type="Proteomes" id="UP001596142">
    <property type="component" value="Unassembled WGS sequence"/>
</dbReference>
<dbReference type="RefSeq" id="WP_054635715.1">
    <property type="nucleotide sequence ID" value="NZ_JBHSOZ010000010.1"/>
</dbReference>
<evidence type="ECO:0000313" key="2">
    <source>
        <dbReference type="Proteomes" id="UP001596142"/>
    </source>
</evidence>
<sequence length="312" mass="36909">MFKQWLEDVWFDKLLPDHLKPVDQHIFSDAKGLQLIEDTEAVLDTLINNGKQTKMPHSFKKNGGTFQFRLKVNRKRMKLLSYDTTKSEAAIKKRIIILYQRKYHHGSRGHRIKEASVQYIKNGKTYVRSLQKSRYFQGIFYKLNVLDDVFLGQLIEPDKKAPPSLAKKKIQEEKITEQTSLPKEYSELLSECRHRLIYEWSLLPSPHQNRLRRLVEETEKLLVYAHKLDVEERYVCKRMLQKDIPVLLETYLSLSSENQEEQKEPLYEALTKMEINIRSMQESIEISKAEEMEKLFRINEQRYSASGKTNGK</sequence>
<proteinExistence type="predicted"/>